<evidence type="ECO:0000313" key="2">
    <source>
        <dbReference type="EMBL" id="QFT24895.1"/>
    </source>
</evidence>
<feature type="chain" id="PRO_5025006585" description="DUF2860 domain-containing protein" evidence="1">
    <location>
        <begin position="20"/>
        <end position="328"/>
    </location>
</feature>
<dbReference type="OrthoDB" id="6199337at2"/>
<protein>
    <recommendedName>
        <fullName evidence="4">DUF2860 domain-containing protein</fullName>
    </recommendedName>
</protein>
<name>A0A5P9CF81_9VIBR</name>
<evidence type="ECO:0000256" key="1">
    <source>
        <dbReference type="SAM" id="SignalP"/>
    </source>
</evidence>
<dbReference type="RefSeq" id="WP_152429224.1">
    <property type="nucleotide sequence ID" value="NZ_CBCSDK010000027.1"/>
</dbReference>
<dbReference type="Proteomes" id="UP000326936">
    <property type="component" value="Chromosome"/>
</dbReference>
<dbReference type="Pfam" id="PF11059">
    <property type="entry name" value="DUF2860"/>
    <property type="match status" value="1"/>
</dbReference>
<evidence type="ECO:0000313" key="3">
    <source>
        <dbReference type="Proteomes" id="UP000326936"/>
    </source>
</evidence>
<dbReference type="KEGG" id="vaq:FIV01_00255"/>
<keyword evidence="1" id="KW-0732">Signal</keyword>
<accession>A0A5P9CF81</accession>
<gene>
    <name evidence="2" type="ORF">FIV01_00255</name>
</gene>
<organism evidence="2 3">
    <name type="scientific">Vibrio aquimaris</name>
    <dbReference type="NCBI Taxonomy" id="2587862"/>
    <lineage>
        <taxon>Bacteria</taxon>
        <taxon>Pseudomonadati</taxon>
        <taxon>Pseudomonadota</taxon>
        <taxon>Gammaproteobacteria</taxon>
        <taxon>Vibrionales</taxon>
        <taxon>Vibrionaceae</taxon>
        <taxon>Vibrio</taxon>
    </lineage>
</organism>
<dbReference type="PROSITE" id="PS51257">
    <property type="entry name" value="PROKAR_LIPOPROTEIN"/>
    <property type="match status" value="1"/>
</dbReference>
<dbReference type="AlphaFoldDB" id="A0A5P9CF81"/>
<reference evidence="2 3" key="1">
    <citation type="submission" date="2019-10" db="EMBL/GenBank/DDBJ databases">
        <title>Complete genome sequence of Vibrio sp. strain THAF100, isolated from non-filtered water from the water column of tank 6 of a marine aquarium containing stony-coral fragments. Water maintained at 26 degree C.</title>
        <authorList>
            <person name="Ruckert C."/>
            <person name="Franco A."/>
            <person name="Kalinowski J."/>
            <person name="Glaeser S."/>
        </authorList>
    </citation>
    <scope>NUCLEOTIDE SEQUENCE [LARGE SCALE GENOMIC DNA]</scope>
    <source>
        <strain evidence="2 3">THAF100</strain>
    </source>
</reference>
<dbReference type="PIRSF" id="PIRSF028696">
    <property type="entry name" value="UCP028696"/>
    <property type="match status" value="1"/>
</dbReference>
<keyword evidence="3" id="KW-1185">Reference proteome</keyword>
<feature type="signal peptide" evidence="1">
    <location>
        <begin position="1"/>
        <end position="19"/>
    </location>
</feature>
<sequence precursor="true">MKTRFSLLALSLIASCAQAQLADHSGFSGELALSAGFASTTSNFNTNGDAVITDVNQGASEDSGSLVLPLGVLAYTFGTNKDKQFYAGTSREDIAVGTLALEVGYKQELESGTIVDASFLPTIMSGETWADPFLTNQERQTTDEKGNAFRLKFNNIMGSKFSLDTVYGSRDIDNELSGSSLTSLTSEERNALQRDAKTFYIKGDFRQPISRTSFLQPSITYINTDADGDANSLSSVGGELTYLRIFDRHQLALTAGYTSRSFDGTNPIYDKVRDEDEWSLFAAYEYKNFMGWQNWSLISLSGYTESDSNIDFYDTKQYLFTVGMNYKF</sequence>
<evidence type="ECO:0008006" key="4">
    <source>
        <dbReference type="Google" id="ProtNLM"/>
    </source>
</evidence>
<proteinExistence type="predicted"/>
<dbReference type="InterPro" id="IPR016896">
    <property type="entry name" value="DUF2860"/>
</dbReference>
<dbReference type="EMBL" id="CP045350">
    <property type="protein sequence ID" value="QFT24895.1"/>
    <property type="molecule type" value="Genomic_DNA"/>
</dbReference>